<dbReference type="Pfam" id="PF05275">
    <property type="entry name" value="CopB"/>
    <property type="match status" value="1"/>
</dbReference>
<dbReference type="EMBL" id="AP014936">
    <property type="protein sequence ID" value="BAU49977.1"/>
    <property type="molecule type" value="Genomic_DNA"/>
</dbReference>
<gene>
    <name evidence="3" type="ORF">SVA_3441</name>
</gene>
<dbReference type="GO" id="GO:0006878">
    <property type="term" value="P:intracellular copper ion homeostasis"/>
    <property type="evidence" value="ECO:0007669"/>
    <property type="project" value="InterPro"/>
</dbReference>
<feature type="signal peptide" evidence="2">
    <location>
        <begin position="1"/>
        <end position="24"/>
    </location>
</feature>
<dbReference type="AlphaFoldDB" id="A0A1B4VGL0"/>
<organism evidence="3 4">
    <name type="scientific">Sulfurifustis variabilis</name>
    <dbReference type="NCBI Taxonomy" id="1675686"/>
    <lineage>
        <taxon>Bacteria</taxon>
        <taxon>Pseudomonadati</taxon>
        <taxon>Pseudomonadota</taxon>
        <taxon>Gammaproteobacteria</taxon>
        <taxon>Acidiferrobacterales</taxon>
        <taxon>Acidiferrobacteraceae</taxon>
        <taxon>Sulfurifustis</taxon>
    </lineage>
</organism>
<keyword evidence="4" id="KW-1185">Reference proteome</keyword>
<dbReference type="GO" id="GO:0005507">
    <property type="term" value="F:copper ion binding"/>
    <property type="evidence" value="ECO:0007669"/>
    <property type="project" value="InterPro"/>
</dbReference>
<evidence type="ECO:0000313" key="4">
    <source>
        <dbReference type="Proteomes" id="UP000218899"/>
    </source>
</evidence>
<evidence type="ECO:0000256" key="2">
    <source>
        <dbReference type="SAM" id="SignalP"/>
    </source>
</evidence>
<dbReference type="KEGG" id="sva:SVA_3441"/>
<proteinExistence type="predicted"/>
<feature type="region of interest" description="Disordered" evidence="1">
    <location>
        <begin position="37"/>
        <end position="85"/>
    </location>
</feature>
<dbReference type="OrthoDB" id="9778934at2"/>
<evidence type="ECO:0000256" key="1">
    <source>
        <dbReference type="SAM" id="MobiDB-lite"/>
    </source>
</evidence>
<dbReference type="RefSeq" id="WP_096462322.1">
    <property type="nucleotide sequence ID" value="NZ_AP014936.1"/>
</dbReference>
<accession>A0A1B4VGL0</accession>
<feature type="compositionally biased region" description="Low complexity" evidence="1">
    <location>
        <begin position="50"/>
        <end position="59"/>
    </location>
</feature>
<keyword evidence="2" id="KW-0732">Signal</keyword>
<dbReference type="GO" id="GO:0009279">
    <property type="term" value="C:cell outer membrane"/>
    <property type="evidence" value="ECO:0007669"/>
    <property type="project" value="InterPro"/>
</dbReference>
<dbReference type="Proteomes" id="UP000218899">
    <property type="component" value="Chromosome"/>
</dbReference>
<evidence type="ECO:0000313" key="3">
    <source>
        <dbReference type="EMBL" id="BAU49977.1"/>
    </source>
</evidence>
<reference evidence="3 4" key="1">
    <citation type="submission" date="2015-08" db="EMBL/GenBank/DDBJ databases">
        <title>Complete genome sequence of Sulfurifustis variabilis.</title>
        <authorList>
            <person name="Miura A."/>
            <person name="Kojima H."/>
            <person name="Fukui M."/>
        </authorList>
    </citation>
    <scope>NUCLEOTIDE SEQUENCE [LARGE SCALE GENOMIC DNA]</scope>
    <source>
        <strain evidence="4">skN76</strain>
    </source>
</reference>
<protein>
    <submittedName>
        <fullName evidence="3">Copper resistance protein CopB</fullName>
    </submittedName>
</protein>
<name>A0A1B4VGL0_9GAMM</name>
<sequence>MMNARMMRYAAAAAILAFGSAVEAQEAAPAGVEAATMPGEQGHADHGTHAAPAPANRPGPAGGGATDHGSMQGGMPPPDARDPHAYAEGYDFGPIPPPRMMAEHHAFGSLLADRLEGVRTDDDWFAVYDVLAWYGRDYNRVWLKAEGEVDDGRLEDAHTELLWGHAVAAYWDAQLGVRHDSGEGPNRTWLAFGVQGLAPYWFELDVTGYLGEEGRTALSIEAEYELLITQRLILQPRLEATFYGSEDAEREQGTGLSRVDAGLRLRYEFRREFAPYVGIERAARYGDTADFARAAGDDDKETHLVAGVRFWF</sequence>
<dbReference type="InterPro" id="IPR007939">
    <property type="entry name" value="Cu-R_B_prcur"/>
</dbReference>
<feature type="chain" id="PRO_5008571417" evidence="2">
    <location>
        <begin position="25"/>
        <end position="312"/>
    </location>
</feature>